<organism evidence="2 3">
    <name type="scientific">Colletotrichum tanaceti</name>
    <dbReference type="NCBI Taxonomy" id="1306861"/>
    <lineage>
        <taxon>Eukaryota</taxon>
        <taxon>Fungi</taxon>
        <taxon>Dikarya</taxon>
        <taxon>Ascomycota</taxon>
        <taxon>Pezizomycotina</taxon>
        <taxon>Sordariomycetes</taxon>
        <taxon>Hypocreomycetidae</taxon>
        <taxon>Glomerellales</taxon>
        <taxon>Glomerellaceae</taxon>
        <taxon>Colletotrichum</taxon>
        <taxon>Colletotrichum destructivum species complex</taxon>
    </lineage>
</organism>
<dbReference type="EMBL" id="PJEX01000282">
    <property type="protein sequence ID" value="TKW51785.1"/>
    <property type="molecule type" value="Genomic_DNA"/>
</dbReference>
<gene>
    <name evidence="2" type="ORF">CTA1_2640</name>
</gene>
<keyword evidence="3" id="KW-1185">Reference proteome</keyword>
<evidence type="ECO:0000313" key="2">
    <source>
        <dbReference type="EMBL" id="TKW51785.1"/>
    </source>
</evidence>
<evidence type="ECO:0000256" key="1">
    <source>
        <dbReference type="SAM" id="MobiDB-lite"/>
    </source>
</evidence>
<evidence type="ECO:0000313" key="3">
    <source>
        <dbReference type="Proteomes" id="UP000310108"/>
    </source>
</evidence>
<proteinExistence type="predicted"/>
<dbReference type="Proteomes" id="UP000310108">
    <property type="component" value="Unassembled WGS sequence"/>
</dbReference>
<sequence>MTTLPNRTLKYLQTLEGGFANYLSQVECLLGRELGLGGVTAAFFVFRFGDHGDDEDHEIIAMYSRGVLLFGHVSAWTQIPNLGSDRDRPSWKPTRLTARRRHGRSKGRSECLCMQVIKTQTAAECQSPVLQRLLKGMKTGRPQGKIIRMLVGDVGAMFNCNNTRSLIVAHNGIDEPIGRDSSSAVPREDTEVGPVPEDGPGEPEQLLWYN</sequence>
<feature type="compositionally biased region" description="Low complexity" evidence="1">
    <location>
        <begin position="192"/>
        <end position="204"/>
    </location>
</feature>
<protein>
    <submittedName>
        <fullName evidence="2">Uncharacterized protein</fullName>
    </submittedName>
</protein>
<name>A0A4U6X8R5_9PEZI</name>
<comment type="caution">
    <text evidence="2">The sequence shown here is derived from an EMBL/GenBank/DDBJ whole genome shotgun (WGS) entry which is preliminary data.</text>
</comment>
<feature type="region of interest" description="Disordered" evidence="1">
    <location>
        <begin position="175"/>
        <end position="210"/>
    </location>
</feature>
<dbReference type="AlphaFoldDB" id="A0A4U6X8R5"/>
<reference evidence="2 3" key="1">
    <citation type="journal article" date="2019" name="PLoS ONE">
        <title>Comparative genome analysis indicates high evolutionary potential of pathogenicity genes in Colletotrichum tanaceti.</title>
        <authorList>
            <person name="Lelwala R.V."/>
            <person name="Korhonen P.K."/>
            <person name="Young N.D."/>
            <person name="Scott J.B."/>
            <person name="Ades P.A."/>
            <person name="Gasser R.B."/>
            <person name="Taylor P.W.J."/>
        </authorList>
    </citation>
    <scope>NUCLEOTIDE SEQUENCE [LARGE SCALE GENOMIC DNA]</scope>
    <source>
        <strain evidence="2">BRIP57314</strain>
    </source>
</reference>
<accession>A0A4U6X8R5</accession>